<dbReference type="EMBL" id="LZJU01000149">
    <property type="protein sequence ID" value="OBH70452.1"/>
    <property type="molecule type" value="Genomic_DNA"/>
</dbReference>
<sequence length="242" mass="26816">MTIRFALIVFTLVAVVASLWVRRHSWRSRWEAGASLNIALQGCAVLLMSPWASATLGPRLHRILGRWNFEDLLGHICLIAAVTAIIYHGLARLDDERQLRGLFRRHVKSPLLLGIPVLVLVFILADEGYHADLFPAHVSTVWFGAYWLVLGGLLVYLFSYAGRVLLILREDPRSRATANLYLVSAAFGGAATVIQVTTAEAGIDITLPVWLCACLAAVGFAYGSARSWHTKVEWFTPRRPSP</sequence>
<reference evidence="2 3" key="1">
    <citation type="submission" date="2016-06" db="EMBL/GenBank/DDBJ databases">
        <authorList>
            <person name="Kjaerup R.B."/>
            <person name="Dalgaard T.S."/>
            <person name="Juul-Madsen H.R."/>
        </authorList>
    </citation>
    <scope>NUCLEOTIDE SEQUENCE [LARGE SCALE GENOMIC DNA]</scope>
    <source>
        <strain evidence="2 3">E152</strain>
    </source>
</reference>
<feature type="transmembrane region" description="Helical" evidence="1">
    <location>
        <begin position="205"/>
        <end position="225"/>
    </location>
</feature>
<feature type="transmembrane region" description="Helical" evidence="1">
    <location>
        <begin position="34"/>
        <end position="52"/>
    </location>
</feature>
<evidence type="ECO:0000256" key="1">
    <source>
        <dbReference type="SAM" id="Phobius"/>
    </source>
</evidence>
<gene>
    <name evidence="2" type="ORF">A5683_00625</name>
</gene>
<feature type="transmembrane region" description="Helical" evidence="1">
    <location>
        <begin position="110"/>
        <end position="125"/>
    </location>
</feature>
<name>A0A1A2T340_MYCNT</name>
<dbReference type="AlphaFoldDB" id="A0A1A2T340"/>
<evidence type="ECO:0008006" key="4">
    <source>
        <dbReference type="Google" id="ProtNLM"/>
    </source>
</evidence>
<dbReference type="RefSeq" id="WP_067911854.1">
    <property type="nucleotide sequence ID" value="NZ_LZJU01000149.1"/>
</dbReference>
<comment type="caution">
    <text evidence="2">The sequence shown here is derived from an EMBL/GenBank/DDBJ whole genome shotgun (WGS) entry which is preliminary data.</text>
</comment>
<organism evidence="2 3">
    <name type="scientific">Mycobacterium mantenii</name>
    <dbReference type="NCBI Taxonomy" id="560555"/>
    <lineage>
        <taxon>Bacteria</taxon>
        <taxon>Bacillati</taxon>
        <taxon>Actinomycetota</taxon>
        <taxon>Actinomycetes</taxon>
        <taxon>Mycobacteriales</taxon>
        <taxon>Mycobacteriaceae</taxon>
        <taxon>Mycobacterium</taxon>
        <taxon>Mycobacterium avium complex (MAC)</taxon>
    </lineage>
</organism>
<proteinExistence type="predicted"/>
<keyword evidence="1" id="KW-0812">Transmembrane</keyword>
<feature type="transmembrane region" description="Helical" evidence="1">
    <location>
        <begin position="145"/>
        <end position="168"/>
    </location>
</feature>
<evidence type="ECO:0000313" key="3">
    <source>
        <dbReference type="Proteomes" id="UP000092389"/>
    </source>
</evidence>
<keyword evidence="1" id="KW-1133">Transmembrane helix</keyword>
<feature type="transmembrane region" description="Helical" evidence="1">
    <location>
        <begin position="6"/>
        <end position="22"/>
    </location>
</feature>
<keyword evidence="1" id="KW-0472">Membrane</keyword>
<dbReference type="Proteomes" id="UP000092389">
    <property type="component" value="Unassembled WGS sequence"/>
</dbReference>
<accession>A0A1A2T340</accession>
<feature type="transmembrane region" description="Helical" evidence="1">
    <location>
        <begin position="72"/>
        <end position="90"/>
    </location>
</feature>
<feature type="transmembrane region" description="Helical" evidence="1">
    <location>
        <begin position="180"/>
        <end position="199"/>
    </location>
</feature>
<evidence type="ECO:0000313" key="2">
    <source>
        <dbReference type="EMBL" id="OBH70452.1"/>
    </source>
</evidence>
<protein>
    <recommendedName>
        <fullName evidence="4">GP55 protein</fullName>
    </recommendedName>
</protein>